<evidence type="ECO:0000256" key="9">
    <source>
        <dbReference type="ARBA" id="ARBA00023136"/>
    </source>
</evidence>
<evidence type="ECO:0000256" key="10">
    <source>
        <dbReference type="ARBA" id="ARBA00023201"/>
    </source>
</evidence>
<dbReference type="InterPro" id="IPR001873">
    <property type="entry name" value="ENaC"/>
</dbReference>
<keyword evidence="8 12" id="KW-0406">Ion transport</keyword>
<evidence type="ECO:0000256" key="3">
    <source>
        <dbReference type="ARBA" id="ARBA00022448"/>
    </source>
</evidence>
<dbReference type="GO" id="GO:0005272">
    <property type="term" value="F:sodium channel activity"/>
    <property type="evidence" value="ECO:0007669"/>
    <property type="project" value="UniProtKB-KW"/>
</dbReference>
<evidence type="ECO:0000256" key="7">
    <source>
        <dbReference type="ARBA" id="ARBA00023053"/>
    </source>
</evidence>
<evidence type="ECO:0000256" key="5">
    <source>
        <dbReference type="ARBA" id="ARBA00022692"/>
    </source>
</evidence>
<evidence type="ECO:0000256" key="13">
    <source>
        <dbReference type="SAM" id="Phobius"/>
    </source>
</evidence>
<evidence type="ECO:0000256" key="11">
    <source>
        <dbReference type="ARBA" id="ARBA00023303"/>
    </source>
</evidence>
<comment type="similarity">
    <text evidence="2 12">Belongs to the amiloride-sensitive sodium channel (TC 1.A.6) family.</text>
</comment>
<reference evidence="14" key="1">
    <citation type="submission" date="2020-07" db="EMBL/GenBank/DDBJ databases">
        <title>Multicomponent nature underlies the extraordinary mechanical properties of spider dragline silk.</title>
        <authorList>
            <person name="Kono N."/>
            <person name="Nakamura H."/>
            <person name="Mori M."/>
            <person name="Yoshida Y."/>
            <person name="Ohtoshi R."/>
            <person name="Malay A.D."/>
            <person name="Moran D.A.P."/>
            <person name="Tomita M."/>
            <person name="Numata K."/>
            <person name="Arakawa K."/>
        </authorList>
    </citation>
    <scope>NUCLEOTIDE SEQUENCE</scope>
</reference>
<feature type="transmembrane region" description="Helical" evidence="13">
    <location>
        <begin position="82"/>
        <end position="109"/>
    </location>
</feature>
<dbReference type="EMBL" id="BMAO01030315">
    <property type="protein sequence ID" value="GFQ67170.1"/>
    <property type="molecule type" value="Genomic_DNA"/>
</dbReference>
<keyword evidence="10 12" id="KW-0739">Sodium transport</keyword>
<evidence type="ECO:0000256" key="12">
    <source>
        <dbReference type="RuleBase" id="RU000679"/>
    </source>
</evidence>
<keyword evidence="7" id="KW-0915">Sodium</keyword>
<evidence type="ECO:0000313" key="15">
    <source>
        <dbReference type="Proteomes" id="UP000887116"/>
    </source>
</evidence>
<keyword evidence="4 12" id="KW-0894">Sodium channel</keyword>
<dbReference type="Pfam" id="PF00858">
    <property type="entry name" value="ASC"/>
    <property type="match status" value="1"/>
</dbReference>
<evidence type="ECO:0000256" key="2">
    <source>
        <dbReference type="ARBA" id="ARBA00007193"/>
    </source>
</evidence>
<evidence type="ECO:0000313" key="14">
    <source>
        <dbReference type="EMBL" id="GFQ67170.1"/>
    </source>
</evidence>
<keyword evidence="9 13" id="KW-0472">Membrane</keyword>
<dbReference type="GO" id="GO:0016020">
    <property type="term" value="C:membrane"/>
    <property type="evidence" value="ECO:0007669"/>
    <property type="project" value="UniProtKB-SubCell"/>
</dbReference>
<name>A0A8X6HXQ4_TRICU</name>
<keyword evidence="5 12" id="KW-0812">Transmembrane</keyword>
<keyword evidence="3 12" id="KW-0813">Transport</keyword>
<evidence type="ECO:0000256" key="4">
    <source>
        <dbReference type="ARBA" id="ARBA00022461"/>
    </source>
</evidence>
<accession>A0A8X6HXQ4</accession>
<keyword evidence="11 12" id="KW-0407">Ion channel</keyword>
<evidence type="ECO:0000256" key="8">
    <source>
        <dbReference type="ARBA" id="ARBA00023065"/>
    </source>
</evidence>
<evidence type="ECO:0000256" key="1">
    <source>
        <dbReference type="ARBA" id="ARBA00004141"/>
    </source>
</evidence>
<dbReference type="Proteomes" id="UP000887116">
    <property type="component" value="Unassembled WGS sequence"/>
</dbReference>
<evidence type="ECO:0000256" key="6">
    <source>
        <dbReference type="ARBA" id="ARBA00022989"/>
    </source>
</evidence>
<keyword evidence="6 13" id="KW-1133">Transmembrane helix</keyword>
<dbReference type="OrthoDB" id="6021021at2759"/>
<comment type="subcellular location">
    <subcellularLocation>
        <location evidence="1">Membrane</location>
        <topology evidence="1">Multi-pass membrane protein</topology>
    </subcellularLocation>
</comment>
<comment type="caution">
    <text evidence="14">The sequence shown here is derived from an EMBL/GenBank/DDBJ whole genome shotgun (WGS) entry which is preliminary data.</text>
</comment>
<organism evidence="14 15">
    <name type="scientific">Trichonephila clavata</name>
    <name type="common">Joro spider</name>
    <name type="synonym">Nephila clavata</name>
    <dbReference type="NCBI Taxonomy" id="2740835"/>
    <lineage>
        <taxon>Eukaryota</taxon>
        <taxon>Metazoa</taxon>
        <taxon>Ecdysozoa</taxon>
        <taxon>Arthropoda</taxon>
        <taxon>Chelicerata</taxon>
        <taxon>Arachnida</taxon>
        <taxon>Araneae</taxon>
        <taxon>Araneomorphae</taxon>
        <taxon>Entelegynae</taxon>
        <taxon>Araneoidea</taxon>
        <taxon>Nephilidae</taxon>
        <taxon>Trichonephila</taxon>
    </lineage>
</organism>
<proteinExistence type="inferred from homology"/>
<keyword evidence="15" id="KW-1185">Reference proteome</keyword>
<dbReference type="AlphaFoldDB" id="A0A8X6HXQ4"/>
<protein>
    <submittedName>
        <fullName evidence="14">Uncharacterized protein</fullName>
    </submittedName>
</protein>
<gene>
    <name evidence="14" type="primary">AVEN_268142_1</name>
    <name evidence="14" type="ORF">TNCT_479961</name>
</gene>
<sequence>MRNRRKSARFAKKRRSKVHCLKEMQEDFRRYKNPNFMYYSTEPLQNSDEELKSYLRYQYAIAKNQKRNDKFIFLREGWIKKVLNVVGFLCILIGCLYQSCSFLSMYLVFPTTMELNVTNEAVLDFPAVTVCNSNPVRYKVWCKEDPFPCIRKPNETLEAIGKRLELLYDKLSRAHRIRLGNQFEDFVIFAEYVDYEEDIVLDE</sequence>